<evidence type="ECO:0000313" key="2">
    <source>
        <dbReference type="Proteomes" id="UP000199515"/>
    </source>
</evidence>
<reference evidence="1 2" key="1">
    <citation type="submission" date="2016-10" db="EMBL/GenBank/DDBJ databases">
        <authorList>
            <person name="de Groot N.N."/>
        </authorList>
    </citation>
    <scope>NUCLEOTIDE SEQUENCE [LARGE SCALE GENOMIC DNA]</scope>
    <source>
        <strain evidence="1 2">CPCC 202699</strain>
    </source>
</reference>
<keyword evidence="2" id="KW-1185">Reference proteome</keyword>
<dbReference type="Proteomes" id="UP000199515">
    <property type="component" value="Unassembled WGS sequence"/>
</dbReference>
<gene>
    <name evidence="1" type="ORF">SAMN05421504_11557</name>
</gene>
<dbReference type="AlphaFoldDB" id="A0A1H3SST9"/>
<organism evidence="1 2">
    <name type="scientific">Amycolatopsis xylanica</name>
    <dbReference type="NCBI Taxonomy" id="589385"/>
    <lineage>
        <taxon>Bacteria</taxon>
        <taxon>Bacillati</taxon>
        <taxon>Actinomycetota</taxon>
        <taxon>Actinomycetes</taxon>
        <taxon>Pseudonocardiales</taxon>
        <taxon>Pseudonocardiaceae</taxon>
        <taxon>Amycolatopsis</taxon>
    </lineage>
</organism>
<name>A0A1H3SST9_9PSEU</name>
<proteinExistence type="predicted"/>
<dbReference type="OrthoDB" id="3622156at2"/>
<sequence>MTSQRLRSGIFATVRGREYQAEAPPQDGYIQLVRLTEENPAQDLFSWSDTHNGWVARVHTIDCARLVEIRPEADHDGLRCQVIDIDQHGMVGLYYVGPERSAAQKRGFTQIDVGTWAKTVDIHELDRFYEVHHDLLFQEKARQMFGIAHSEPQ</sequence>
<dbReference type="EMBL" id="FNON01000015">
    <property type="protein sequence ID" value="SDZ40611.1"/>
    <property type="molecule type" value="Genomic_DNA"/>
</dbReference>
<dbReference type="RefSeq" id="WP_091299643.1">
    <property type="nucleotide sequence ID" value="NZ_FNON01000015.1"/>
</dbReference>
<protein>
    <submittedName>
        <fullName evidence="1">Uncharacterized protein</fullName>
    </submittedName>
</protein>
<evidence type="ECO:0000313" key="1">
    <source>
        <dbReference type="EMBL" id="SDZ40611.1"/>
    </source>
</evidence>
<dbReference type="STRING" id="589385.SAMN05421504_11557"/>
<accession>A0A1H3SST9</accession>